<proteinExistence type="predicted"/>
<evidence type="ECO:0000313" key="3">
    <source>
        <dbReference type="Proteomes" id="UP001153292"/>
    </source>
</evidence>
<reference evidence="2" key="1">
    <citation type="submission" date="2021-12" db="EMBL/GenBank/DDBJ databases">
        <authorList>
            <person name="King R."/>
        </authorList>
    </citation>
    <scope>NUCLEOTIDE SEQUENCE</scope>
</reference>
<dbReference type="Proteomes" id="UP001153292">
    <property type="component" value="Chromosome 17"/>
</dbReference>
<evidence type="ECO:0000256" key="1">
    <source>
        <dbReference type="SAM" id="MobiDB-lite"/>
    </source>
</evidence>
<dbReference type="EMBL" id="OU963910">
    <property type="protein sequence ID" value="CAH0400309.1"/>
    <property type="molecule type" value="Genomic_DNA"/>
</dbReference>
<gene>
    <name evidence="2" type="ORF">CHILSU_LOCUS3499</name>
</gene>
<sequence>MIRSVMWAGGTVDPTARRPSLAFIPRTRSANPQPLPHYTSRAKVKLRPRSDEQRLAETSAEALQPDRCTIAFTLQPRLTLEDFGVVDPARLLHAYLGNKFSLGSVELTYAVRGRSGKCWFISWVRKASPTLAPPRTTDKPSLTTGFHMPIAQGERARSERAASGVRWSEARAPAPPPCDKPGATPPGDAYAPLDAAASVHRTHHHAASASRPPLGASAVRLAPDDPPATAAAPDGPPRIMHCTYALFHNRITVPRRVAQNRQLSTP</sequence>
<name>A0ABN8B1C0_CHISP</name>
<evidence type="ECO:0000313" key="2">
    <source>
        <dbReference type="EMBL" id="CAH0400309.1"/>
    </source>
</evidence>
<protein>
    <submittedName>
        <fullName evidence="2">Uncharacterized protein</fullName>
    </submittedName>
</protein>
<keyword evidence="3" id="KW-1185">Reference proteome</keyword>
<feature type="region of interest" description="Disordered" evidence="1">
    <location>
        <begin position="132"/>
        <end position="237"/>
    </location>
</feature>
<organism evidence="2 3">
    <name type="scientific">Chilo suppressalis</name>
    <name type="common">Asiatic rice borer moth</name>
    <dbReference type="NCBI Taxonomy" id="168631"/>
    <lineage>
        <taxon>Eukaryota</taxon>
        <taxon>Metazoa</taxon>
        <taxon>Ecdysozoa</taxon>
        <taxon>Arthropoda</taxon>
        <taxon>Hexapoda</taxon>
        <taxon>Insecta</taxon>
        <taxon>Pterygota</taxon>
        <taxon>Neoptera</taxon>
        <taxon>Endopterygota</taxon>
        <taxon>Lepidoptera</taxon>
        <taxon>Glossata</taxon>
        <taxon>Ditrysia</taxon>
        <taxon>Pyraloidea</taxon>
        <taxon>Crambidae</taxon>
        <taxon>Crambinae</taxon>
        <taxon>Chilo</taxon>
    </lineage>
</organism>
<accession>A0ABN8B1C0</accession>